<dbReference type="InterPro" id="IPR000620">
    <property type="entry name" value="EamA_dom"/>
</dbReference>
<feature type="domain" description="EamA" evidence="8">
    <location>
        <begin position="1"/>
        <end position="129"/>
    </location>
</feature>
<dbReference type="SUPFAM" id="SSF103481">
    <property type="entry name" value="Multidrug resistance efflux transporter EmrE"/>
    <property type="match status" value="2"/>
</dbReference>
<comment type="similarity">
    <text evidence="2">Belongs to the EamA transporter family.</text>
</comment>
<evidence type="ECO:0000313" key="9">
    <source>
        <dbReference type="EMBL" id="GAA3550558.1"/>
    </source>
</evidence>
<reference evidence="10" key="1">
    <citation type="journal article" date="2019" name="Int. J. Syst. Evol. Microbiol.">
        <title>The Global Catalogue of Microorganisms (GCM) 10K type strain sequencing project: providing services to taxonomists for standard genome sequencing and annotation.</title>
        <authorList>
            <consortium name="The Broad Institute Genomics Platform"/>
            <consortium name="The Broad Institute Genome Sequencing Center for Infectious Disease"/>
            <person name="Wu L."/>
            <person name="Ma J."/>
        </authorList>
    </citation>
    <scope>NUCLEOTIDE SEQUENCE [LARGE SCALE GENOMIC DNA]</scope>
    <source>
        <strain evidence="10">JCM 17460</strain>
    </source>
</reference>
<dbReference type="PANTHER" id="PTHR42920">
    <property type="entry name" value="OS03G0707200 PROTEIN-RELATED"/>
    <property type="match status" value="1"/>
</dbReference>
<gene>
    <name evidence="9" type="ORF">GCM10022263_41900</name>
</gene>
<dbReference type="InterPro" id="IPR051258">
    <property type="entry name" value="Diverse_Substrate_Transporter"/>
</dbReference>
<feature type="transmembrane region" description="Helical" evidence="7">
    <location>
        <begin position="260"/>
        <end position="281"/>
    </location>
</feature>
<keyword evidence="4 7" id="KW-0812">Transmembrane</keyword>
<dbReference type="InterPro" id="IPR037185">
    <property type="entry name" value="EmrE-like"/>
</dbReference>
<sequence length="299" mass="29913">MLSAAGFGLMAVFAKSAYDEGVSVPALLLVRFGLAAAVLLAIAASRGALRGLTVRAVLVGLAMGVFGYAVQASLYFSALQHLDASLVALVFYVYPVTVMLAAVAVGRERASARRVVALLVALGGIGLVLAGAASGQFDALGVVLALGAAATYTGYIVIGERVTAGIAPLALAALVCTGATGALLTVDSVRGLPDLGFSAAGWGWLVALVLISTVGSVLLFFAGLAKVGPSTAAILSILEPVVTVLSVAVLFGEVLTGTQWLGGLLVLGAVVLVQVPAGLLARVGLLAPARRETPVRVPA</sequence>
<feature type="transmembrane region" description="Helical" evidence="7">
    <location>
        <begin position="24"/>
        <end position="44"/>
    </location>
</feature>
<dbReference type="Gene3D" id="1.10.3730.20">
    <property type="match status" value="1"/>
</dbReference>
<dbReference type="Pfam" id="PF00892">
    <property type="entry name" value="EamA"/>
    <property type="match status" value="2"/>
</dbReference>
<keyword evidence="3" id="KW-1003">Cell membrane</keyword>
<feature type="transmembrane region" description="Helical" evidence="7">
    <location>
        <begin position="232"/>
        <end position="254"/>
    </location>
</feature>
<feature type="transmembrane region" description="Helical" evidence="7">
    <location>
        <begin position="204"/>
        <end position="225"/>
    </location>
</feature>
<protein>
    <submittedName>
        <fullName evidence="9">DMT family transporter</fullName>
    </submittedName>
</protein>
<evidence type="ECO:0000256" key="4">
    <source>
        <dbReference type="ARBA" id="ARBA00022692"/>
    </source>
</evidence>
<keyword evidence="5 7" id="KW-1133">Transmembrane helix</keyword>
<evidence type="ECO:0000313" key="10">
    <source>
        <dbReference type="Proteomes" id="UP001500301"/>
    </source>
</evidence>
<comment type="caution">
    <text evidence="9">The sequence shown here is derived from an EMBL/GenBank/DDBJ whole genome shotgun (WGS) entry which is preliminary data.</text>
</comment>
<keyword evidence="10" id="KW-1185">Reference proteome</keyword>
<feature type="transmembrane region" description="Helical" evidence="7">
    <location>
        <begin position="115"/>
        <end position="133"/>
    </location>
</feature>
<name>A0ABP6WI03_9ACTN</name>
<comment type="subcellular location">
    <subcellularLocation>
        <location evidence="1">Cell membrane</location>
        <topology evidence="1">Multi-pass membrane protein</topology>
    </subcellularLocation>
</comment>
<accession>A0ABP6WI03</accession>
<evidence type="ECO:0000256" key="7">
    <source>
        <dbReference type="SAM" id="Phobius"/>
    </source>
</evidence>
<feature type="transmembrane region" description="Helical" evidence="7">
    <location>
        <begin position="56"/>
        <end position="78"/>
    </location>
</feature>
<evidence type="ECO:0000256" key="5">
    <source>
        <dbReference type="ARBA" id="ARBA00022989"/>
    </source>
</evidence>
<keyword evidence="6 7" id="KW-0472">Membrane</keyword>
<feature type="domain" description="EamA" evidence="8">
    <location>
        <begin position="140"/>
        <end position="273"/>
    </location>
</feature>
<evidence type="ECO:0000256" key="2">
    <source>
        <dbReference type="ARBA" id="ARBA00007362"/>
    </source>
</evidence>
<feature type="transmembrane region" description="Helical" evidence="7">
    <location>
        <begin position="139"/>
        <end position="158"/>
    </location>
</feature>
<proteinExistence type="inferred from homology"/>
<evidence type="ECO:0000259" key="8">
    <source>
        <dbReference type="Pfam" id="PF00892"/>
    </source>
</evidence>
<evidence type="ECO:0000256" key="1">
    <source>
        <dbReference type="ARBA" id="ARBA00004651"/>
    </source>
</evidence>
<dbReference type="EMBL" id="BAABBB010000026">
    <property type="protein sequence ID" value="GAA3550558.1"/>
    <property type="molecule type" value="Genomic_DNA"/>
</dbReference>
<evidence type="ECO:0000256" key="6">
    <source>
        <dbReference type="ARBA" id="ARBA00023136"/>
    </source>
</evidence>
<dbReference type="Proteomes" id="UP001500301">
    <property type="component" value="Unassembled WGS sequence"/>
</dbReference>
<feature type="transmembrane region" description="Helical" evidence="7">
    <location>
        <begin position="84"/>
        <end position="103"/>
    </location>
</feature>
<dbReference type="PANTHER" id="PTHR42920:SF5">
    <property type="entry name" value="EAMA DOMAIN-CONTAINING PROTEIN"/>
    <property type="match status" value="1"/>
</dbReference>
<feature type="transmembrane region" description="Helical" evidence="7">
    <location>
        <begin position="165"/>
        <end position="184"/>
    </location>
</feature>
<organism evidence="9 10">
    <name type="scientific">Nocardioides daeguensis</name>
    <dbReference type="NCBI Taxonomy" id="908359"/>
    <lineage>
        <taxon>Bacteria</taxon>
        <taxon>Bacillati</taxon>
        <taxon>Actinomycetota</taxon>
        <taxon>Actinomycetes</taxon>
        <taxon>Propionibacteriales</taxon>
        <taxon>Nocardioidaceae</taxon>
        <taxon>Nocardioides</taxon>
    </lineage>
</organism>
<evidence type="ECO:0000256" key="3">
    <source>
        <dbReference type="ARBA" id="ARBA00022475"/>
    </source>
</evidence>